<dbReference type="Proteomes" id="UP000006055">
    <property type="component" value="Chromosome"/>
</dbReference>
<dbReference type="OrthoDB" id="5414041at2"/>
<gene>
    <name evidence="8" type="ordered locus">Desti_1503</name>
</gene>
<dbReference type="GO" id="GO:0046872">
    <property type="term" value="F:metal ion binding"/>
    <property type="evidence" value="ECO:0007669"/>
    <property type="project" value="UniProtKB-KW"/>
</dbReference>
<dbReference type="RefSeq" id="WP_014809363.1">
    <property type="nucleotide sequence ID" value="NC_018025.1"/>
</dbReference>
<keyword evidence="9" id="KW-1185">Reference proteome</keyword>
<keyword evidence="6" id="KW-0411">Iron-sulfur</keyword>
<dbReference type="eggNOG" id="COG0535">
    <property type="taxonomic scope" value="Bacteria"/>
</dbReference>
<dbReference type="PANTHER" id="PTHR43787:SF10">
    <property type="entry name" value="COFACTOR MODIFYING PROTEIN"/>
    <property type="match status" value="1"/>
</dbReference>
<feature type="domain" description="Radical SAM core" evidence="7">
    <location>
        <begin position="9"/>
        <end position="220"/>
    </location>
</feature>
<keyword evidence="5" id="KW-0408">Iron</keyword>
<dbReference type="SUPFAM" id="SSF102114">
    <property type="entry name" value="Radical SAM enzymes"/>
    <property type="match status" value="1"/>
</dbReference>
<dbReference type="PATRIC" id="fig|706587.4.peg.1724"/>
<evidence type="ECO:0000256" key="1">
    <source>
        <dbReference type="ARBA" id="ARBA00001966"/>
    </source>
</evidence>
<dbReference type="HOGENOM" id="CLU_009273_1_4_7"/>
<keyword evidence="4" id="KW-0479">Metal-binding</keyword>
<dbReference type="InterPro" id="IPR000385">
    <property type="entry name" value="MoaA_NifB_PqqE_Fe-S-bd_CS"/>
</dbReference>
<dbReference type="EMBL" id="CP003360">
    <property type="protein sequence ID" value="AFM24215.1"/>
    <property type="molecule type" value="Genomic_DNA"/>
</dbReference>
<dbReference type="InterPro" id="IPR013785">
    <property type="entry name" value="Aldolase_TIM"/>
</dbReference>
<dbReference type="SFLD" id="SFLDG01067">
    <property type="entry name" value="SPASM/twitch_domain_containing"/>
    <property type="match status" value="1"/>
</dbReference>
<name>I4C3S4_DESTA</name>
<protein>
    <submittedName>
        <fullName evidence="8">Radical SAM superfamily enzyme</fullName>
    </submittedName>
</protein>
<dbReference type="SFLD" id="SFLDS00029">
    <property type="entry name" value="Radical_SAM"/>
    <property type="match status" value="1"/>
</dbReference>
<comment type="cofactor">
    <cofactor evidence="1">
        <name>[4Fe-4S] cluster</name>
        <dbReference type="ChEBI" id="CHEBI:49883"/>
    </cofactor>
</comment>
<evidence type="ECO:0000313" key="8">
    <source>
        <dbReference type="EMBL" id="AFM24215.1"/>
    </source>
</evidence>
<reference evidence="9" key="1">
    <citation type="submission" date="2012-06" db="EMBL/GenBank/DDBJ databases">
        <title>Complete sequence of chromosome of Desulfomonile tiedjei DSM 6799.</title>
        <authorList>
            <person name="Lucas S."/>
            <person name="Copeland A."/>
            <person name="Lapidus A."/>
            <person name="Glavina del Rio T."/>
            <person name="Dalin E."/>
            <person name="Tice H."/>
            <person name="Bruce D."/>
            <person name="Goodwin L."/>
            <person name="Pitluck S."/>
            <person name="Peters L."/>
            <person name="Ovchinnikova G."/>
            <person name="Zeytun A."/>
            <person name="Lu M."/>
            <person name="Kyrpides N."/>
            <person name="Mavromatis K."/>
            <person name="Ivanova N."/>
            <person name="Brettin T."/>
            <person name="Detter J.C."/>
            <person name="Han C."/>
            <person name="Larimer F."/>
            <person name="Land M."/>
            <person name="Hauser L."/>
            <person name="Markowitz V."/>
            <person name="Cheng J.-F."/>
            <person name="Hugenholtz P."/>
            <person name="Woyke T."/>
            <person name="Wu D."/>
            <person name="Spring S."/>
            <person name="Schroeder M."/>
            <person name="Brambilla E."/>
            <person name="Klenk H.-P."/>
            <person name="Eisen J.A."/>
        </authorList>
    </citation>
    <scope>NUCLEOTIDE SEQUENCE [LARGE SCALE GENOMIC DNA]</scope>
    <source>
        <strain evidence="9">ATCC 49306 / DSM 6799 / DCB-1</strain>
    </source>
</reference>
<dbReference type="CDD" id="cd01335">
    <property type="entry name" value="Radical_SAM"/>
    <property type="match status" value="1"/>
</dbReference>
<evidence type="ECO:0000256" key="4">
    <source>
        <dbReference type="ARBA" id="ARBA00022723"/>
    </source>
</evidence>
<dbReference type="AlphaFoldDB" id="I4C3S4"/>
<dbReference type="CDD" id="cd21122">
    <property type="entry name" value="SPASM_rSAM"/>
    <property type="match status" value="1"/>
</dbReference>
<accession>I4C3S4</accession>
<dbReference type="Pfam" id="PF13186">
    <property type="entry name" value="SPASM"/>
    <property type="match status" value="1"/>
</dbReference>
<evidence type="ECO:0000256" key="2">
    <source>
        <dbReference type="ARBA" id="ARBA00022485"/>
    </source>
</evidence>
<dbReference type="GO" id="GO:0003824">
    <property type="term" value="F:catalytic activity"/>
    <property type="evidence" value="ECO:0007669"/>
    <property type="project" value="InterPro"/>
</dbReference>
<dbReference type="InterPro" id="IPR058240">
    <property type="entry name" value="rSAM_sf"/>
</dbReference>
<dbReference type="PROSITE" id="PS51918">
    <property type="entry name" value="RADICAL_SAM"/>
    <property type="match status" value="1"/>
</dbReference>
<dbReference type="Gene3D" id="3.20.20.70">
    <property type="entry name" value="Aldolase class I"/>
    <property type="match status" value="1"/>
</dbReference>
<evidence type="ECO:0000313" key="9">
    <source>
        <dbReference type="Proteomes" id="UP000006055"/>
    </source>
</evidence>
<evidence type="ECO:0000259" key="7">
    <source>
        <dbReference type="PROSITE" id="PS51918"/>
    </source>
</evidence>
<proteinExistence type="predicted"/>
<dbReference type="GO" id="GO:0051539">
    <property type="term" value="F:4 iron, 4 sulfur cluster binding"/>
    <property type="evidence" value="ECO:0007669"/>
    <property type="project" value="UniProtKB-KW"/>
</dbReference>
<evidence type="ECO:0000256" key="6">
    <source>
        <dbReference type="ARBA" id="ARBA00023014"/>
    </source>
</evidence>
<dbReference type="Pfam" id="PF04055">
    <property type="entry name" value="Radical_SAM"/>
    <property type="match status" value="1"/>
</dbReference>
<evidence type="ECO:0000256" key="5">
    <source>
        <dbReference type="ARBA" id="ARBA00023004"/>
    </source>
</evidence>
<dbReference type="InterPro" id="IPR023885">
    <property type="entry name" value="4Fe4S-binding_SPASM_dom"/>
</dbReference>
<dbReference type="STRING" id="706587.Desti_1503"/>
<dbReference type="PANTHER" id="PTHR43787">
    <property type="entry name" value="FEMO COFACTOR BIOSYNTHESIS PROTEIN NIFB-RELATED"/>
    <property type="match status" value="1"/>
</dbReference>
<dbReference type="SFLD" id="SFLDG01387">
    <property type="entry name" value="BtrN-like_SPASM_domain_contain"/>
    <property type="match status" value="1"/>
</dbReference>
<keyword evidence="3" id="KW-0949">S-adenosyl-L-methionine</keyword>
<dbReference type="PROSITE" id="PS01305">
    <property type="entry name" value="MOAA_NIFB_PQQE"/>
    <property type="match status" value="1"/>
</dbReference>
<sequence length="362" mass="41276">MNTLPSYLPKKFQRIHIELTNRCNFSCIFCPDGLMTRKRGFMPFSLACSALDRISELDLAEKVTFHVMGEPLLHPEFFRVLDHAASRNVPVGLTTNGALLKSDTIREIAGRDLYQIDISLQTPDRESFHATRGTRMDFEKYRDNLLSLLAACSTRPSPPIFKIRMMTTRFAGKMRKQLGVPNFMPDSATLQRTVLEWTERIYERLGLEATANNVKKHIGKIRIHGWNVIEIAPKIFIETYVLTDWGNAFAENNLIEANRGYCFGMRDHFAILYTGDVVLCCVDFDGKTGIGNLNDKNLSEILASPELEKIMEGFKTGKLVHPHCRRCLGTSSRLASWIKPVASVLGLKVLKPFFYRKYKLYE</sequence>
<organism evidence="8 9">
    <name type="scientific">Desulfomonile tiedjei (strain ATCC 49306 / DSM 6799 / DCB-1)</name>
    <dbReference type="NCBI Taxonomy" id="706587"/>
    <lineage>
        <taxon>Bacteria</taxon>
        <taxon>Pseudomonadati</taxon>
        <taxon>Thermodesulfobacteriota</taxon>
        <taxon>Desulfomonilia</taxon>
        <taxon>Desulfomonilales</taxon>
        <taxon>Desulfomonilaceae</taxon>
        <taxon>Desulfomonile</taxon>
    </lineage>
</organism>
<dbReference type="InterPro" id="IPR034391">
    <property type="entry name" value="AdoMet-like_SPASM_containing"/>
</dbReference>
<dbReference type="InterPro" id="IPR007197">
    <property type="entry name" value="rSAM"/>
</dbReference>
<evidence type="ECO:0000256" key="3">
    <source>
        <dbReference type="ARBA" id="ARBA00022691"/>
    </source>
</evidence>
<dbReference type="KEGG" id="dti:Desti_1503"/>
<keyword evidence="2" id="KW-0004">4Fe-4S</keyword>